<gene>
    <name evidence="4" type="ORF">H9650_15430</name>
</gene>
<accession>A0ABR8RCK8</accession>
<dbReference type="SUPFAM" id="SSF81324">
    <property type="entry name" value="Voltage-gated potassium channels"/>
    <property type="match status" value="1"/>
</dbReference>
<feature type="domain" description="Potassium channel" evidence="3">
    <location>
        <begin position="45"/>
        <end position="123"/>
    </location>
</feature>
<feature type="region of interest" description="Disordered" evidence="1">
    <location>
        <begin position="130"/>
        <end position="156"/>
    </location>
</feature>
<evidence type="ECO:0000256" key="1">
    <source>
        <dbReference type="SAM" id="MobiDB-lite"/>
    </source>
</evidence>
<protein>
    <submittedName>
        <fullName evidence="4">Two pore domain potassium channel family protein</fullName>
    </submittedName>
</protein>
<keyword evidence="4" id="KW-0407">Ion channel</keyword>
<dbReference type="RefSeq" id="WP_144541901.1">
    <property type="nucleotide sequence ID" value="NZ_JACSQO010000009.1"/>
</dbReference>
<name>A0ABR8RCK8_9BACI</name>
<dbReference type="EMBL" id="JACSQO010000009">
    <property type="protein sequence ID" value="MBD7945501.1"/>
    <property type="molecule type" value="Genomic_DNA"/>
</dbReference>
<feature type="transmembrane region" description="Helical" evidence="2">
    <location>
        <begin position="36"/>
        <end position="58"/>
    </location>
</feature>
<evidence type="ECO:0000256" key="2">
    <source>
        <dbReference type="SAM" id="Phobius"/>
    </source>
</evidence>
<evidence type="ECO:0000313" key="4">
    <source>
        <dbReference type="EMBL" id="MBD7945501.1"/>
    </source>
</evidence>
<dbReference type="Pfam" id="PF07885">
    <property type="entry name" value="Ion_trans_2"/>
    <property type="match status" value="1"/>
</dbReference>
<feature type="transmembrane region" description="Helical" evidence="2">
    <location>
        <begin position="106"/>
        <end position="127"/>
    </location>
</feature>
<keyword evidence="2" id="KW-0812">Transmembrane</keyword>
<dbReference type="InterPro" id="IPR013099">
    <property type="entry name" value="K_chnl_dom"/>
</dbReference>
<feature type="transmembrane region" description="Helical" evidence="2">
    <location>
        <begin position="6"/>
        <end position="24"/>
    </location>
</feature>
<evidence type="ECO:0000313" key="5">
    <source>
        <dbReference type="Proteomes" id="UP000640786"/>
    </source>
</evidence>
<keyword evidence="4" id="KW-0813">Transport</keyword>
<keyword evidence="5" id="KW-1185">Reference proteome</keyword>
<keyword evidence="2" id="KW-1133">Transmembrane helix</keyword>
<comment type="caution">
    <text evidence="4">The sequence shown here is derived from an EMBL/GenBank/DDBJ whole genome shotgun (WGS) entry which is preliminary data.</text>
</comment>
<evidence type="ECO:0000259" key="3">
    <source>
        <dbReference type="Pfam" id="PF07885"/>
    </source>
</evidence>
<dbReference type="Gene3D" id="1.10.287.70">
    <property type="match status" value="1"/>
</dbReference>
<dbReference type="GO" id="GO:0034220">
    <property type="term" value="P:monoatomic ion transmembrane transport"/>
    <property type="evidence" value="ECO:0007669"/>
    <property type="project" value="UniProtKB-KW"/>
</dbReference>
<reference evidence="4 5" key="1">
    <citation type="submission" date="2020-08" db="EMBL/GenBank/DDBJ databases">
        <title>A Genomic Blueprint of the Chicken Gut Microbiome.</title>
        <authorList>
            <person name="Gilroy R."/>
            <person name="Ravi A."/>
            <person name="Getino M."/>
            <person name="Pursley I."/>
            <person name="Horton D.L."/>
            <person name="Alikhan N.-F."/>
            <person name="Baker D."/>
            <person name="Gharbi K."/>
            <person name="Hall N."/>
            <person name="Watson M."/>
            <person name="Adriaenssens E.M."/>
            <person name="Foster-Nyarko E."/>
            <person name="Jarju S."/>
            <person name="Secka A."/>
            <person name="Antonio M."/>
            <person name="Oren A."/>
            <person name="Chaudhuri R."/>
            <person name="La Ragione R.M."/>
            <person name="Hildebrand F."/>
            <person name="Pallen M.J."/>
        </authorList>
    </citation>
    <scope>NUCLEOTIDE SEQUENCE [LARGE SCALE GENOMIC DNA]</scope>
    <source>
        <strain evidence="4 5">Sa2BUA9</strain>
    </source>
</reference>
<proteinExistence type="predicted"/>
<organism evidence="4 5">
    <name type="scientific">Psychrobacillus faecigallinarum</name>
    <dbReference type="NCBI Taxonomy" id="2762235"/>
    <lineage>
        <taxon>Bacteria</taxon>
        <taxon>Bacillati</taxon>
        <taxon>Bacillota</taxon>
        <taxon>Bacilli</taxon>
        <taxon>Bacillales</taxon>
        <taxon>Bacillaceae</taxon>
        <taxon>Psychrobacillus</taxon>
    </lineage>
</organism>
<keyword evidence="2" id="KW-0472">Membrane</keyword>
<dbReference type="Proteomes" id="UP000640786">
    <property type="component" value="Unassembled WGS sequence"/>
</dbReference>
<feature type="transmembrane region" description="Helical" evidence="2">
    <location>
        <begin position="82"/>
        <end position="99"/>
    </location>
</feature>
<sequence length="156" mass="17377">MFSTILMGLTILFMVTNLYYFFSGRKYKKSYFQSTLFQKLFFTMLGITFGFAVLYYLLSMEGDVVRVSTEEGKDGGENFWDYLYFSGVTILSVGYGDLVPVGKARFFALIQAAIGLLLPTAFFIRALGEKEDSPGESTKNEKEGEQSNGGDGEKGS</sequence>
<keyword evidence="4" id="KW-0406">Ion transport</keyword>